<sequence length="245" mass="27843">MPFTICLGMLVIGYLLIHRKLGKRLILGALLLFLFFSNGYISNRLMHAWEPEPRELAELPVYEVGIVLTGITNIDKLPKDRTYFNKGADRVTQALQLYKMGKLKKILISGGLGFDPIHPKSEAESLAEFLVWAGVKKSDLILETKAVNTRENAVFTQQVLEKNGFLSKESERFLLITSAFHMKRAKACFQKTGLYPDTFPVDFYASELHFTLQSVIQPSVQSIFIWHKLVKEWVGLIAYKLAGYI</sequence>
<dbReference type="CDD" id="cd06259">
    <property type="entry name" value="YdcF-like"/>
    <property type="match status" value="1"/>
</dbReference>
<dbReference type="RefSeq" id="WP_240459339.1">
    <property type="nucleotide sequence ID" value="NZ_WMCD01000009.1"/>
</dbReference>
<dbReference type="InterPro" id="IPR003848">
    <property type="entry name" value="DUF218"/>
</dbReference>
<dbReference type="InterPro" id="IPR014729">
    <property type="entry name" value="Rossmann-like_a/b/a_fold"/>
</dbReference>
<feature type="domain" description="DUF218" evidence="1">
    <location>
        <begin position="66"/>
        <end position="235"/>
    </location>
</feature>
<evidence type="ECO:0000259" key="1">
    <source>
        <dbReference type="Pfam" id="PF02698"/>
    </source>
</evidence>
<dbReference type="EMBL" id="JAUFQS010000026">
    <property type="protein sequence ID" value="MDN3689237.1"/>
    <property type="molecule type" value="Genomic_DNA"/>
</dbReference>
<evidence type="ECO:0000313" key="3">
    <source>
        <dbReference type="Proteomes" id="UP001236663"/>
    </source>
</evidence>
<keyword evidence="3" id="KW-1185">Reference proteome</keyword>
<name>A0ABT8CA62_9BACT</name>
<dbReference type="PANTHER" id="PTHR30336">
    <property type="entry name" value="INNER MEMBRANE PROTEIN, PROBABLE PERMEASE"/>
    <property type="match status" value="1"/>
</dbReference>
<dbReference type="InterPro" id="IPR051599">
    <property type="entry name" value="Cell_Envelope_Assoc"/>
</dbReference>
<dbReference type="Pfam" id="PF02698">
    <property type="entry name" value="DUF218"/>
    <property type="match status" value="1"/>
</dbReference>
<gene>
    <name evidence="2" type="ORF">QWZ15_15480</name>
</gene>
<proteinExistence type="predicted"/>
<dbReference type="Proteomes" id="UP001236663">
    <property type="component" value="Unassembled WGS sequence"/>
</dbReference>
<evidence type="ECO:0000313" key="2">
    <source>
        <dbReference type="EMBL" id="MDN3689237.1"/>
    </source>
</evidence>
<reference evidence="3" key="1">
    <citation type="journal article" date="2019" name="Int. J. Syst. Evol. Microbiol.">
        <title>The Global Catalogue of Microorganisms (GCM) 10K type strain sequencing project: providing services to taxonomists for standard genome sequencing and annotation.</title>
        <authorList>
            <consortium name="The Broad Institute Genomics Platform"/>
            <consortium name="The Broad Institute Genome Sequencing Center for Infectious Disease"/>
            <person name="Wu L."/>
            <person name="Ma J."/>
        </authorList>
    </citation>
    <scope>NUCLEOTIDE SEQUENCE [LARGE SCALE GENOMIC DNA]</scope>
    <source>
        <strain evidence="3">CECT 7706</strain>
    </source>
</reference>
<organism evidence="2 3">
    <name type="scientific">Cyclobacterium jeungdonense</name>
    <dbReference type="NCBI Taxonomy" id="708087"/>
    <lineage>
        <taxon>Bacteria</taxon>
        <taxon>Pseudomonadati</taxon>
        <taxon>Bacteroidota</taxon>
        <taxon>Cytophagia</taxon>
        <taxon>Cytophagales</taxon>
        <taxon>Cyclobacteriaceae</taxon>
        <taxon>Cyclobacterium</taxon>
    </lineage>
</organism>
<comment type="caution">
    <text evidence="2">The sequence shown here is derived from an EMBL/GenBank/DDBJ whole genome shotgun (WGS) entry which is preliminary data.</text>
</comment>
<protein>
    <submittedName>
        <fullName evidence="2">YdcF family protein</fullName>
    </submittedName>
</protein>
<dbReference type="PANTHER" id="PTHR30336:SF4">
    <property type="entry name" value="ENVELOPE BIOGENESIS FACTOR ELYC"/>
    <property type="match status" value="1"/>
</dbReference>
<dbReference type="Gene3D" id="3.40.50.620">
    <property type="entry name" value="HUPs"/>
    <property type="match status" value="1"/>
</dbReference>
<accession>A0ABT8CA62</accession>